<dbReference type="GeneID" id="42982778"/>
<organism evidence="1 2">
    <name type="scientific">Loigolactobacillus backii</name>
    <dbReference type="NCBI Taxonomy" id="375175"/>
    <lineage>
        <taxon>Bacteria</taxon>
        <taxon>Bacillati</taxon>
        <taxon>Bacillota</taxon>
        <taxon>Bacilli</taxon>
        <taxon>Lactobacillales</taxon>
        <taxon>Lactobacillaceae</taxon>
        <taxon>Loigolactobacillus</taxon>
    </lineage>
</organism>
<evidence type="ECO:0000313" key="2">
    <source>
        <dbReference type="Proteomes" id="UP000078582"/>
    </source>
</evidence>
<name>A0A192H4U6_9LACO</name>
<protein>
    <submittedName>
        <fullName evidence="1">Uncharacterized protein</fullName>
    </submittedName>
</protein>
<dbReference type="AlphaFoldDB" id="A0A192H4U6"/>
<reference evidence="1 2" key="1">
    <citation type="submission" date="2016-03" db="EMBL/GenBank/DDBJ databases">
        <title>Pediococcus and Lactobacillus from brewery environment - whole genome sequencing and assembly.</title>
        <authorList>
            <person name="Behr J."/>
            <person name="Geissler A.J."/>
            <person name="Vogel R.F."/>
        </authorList>
    </citation>
    <scope>NUCLEOTIDE SEQUENCE [LARGE SCALE GENOMIC DNA]</scope>
    <source>
        <strain evidence="1 2">TMW 1.1989</strain>
    </source>
</reference>
<dbReference type="Proteomes" id="UP000078582">
    <property type="component" value="Chromosome"/>
</dbReference>
<dbReference type="STRING" id="375175.AYR53_10950"/>
<dbReference type="PANTHER" id="PTHR36834:SF1">
    <property type="entry name" value="INTEGRAL MEMBRANE PROTEIN"/>
    <property type="match status" value="1"/>
</dbReference>
<dbReference type="InterPro" id="IPR053150">
    <property type="entry name" value="Teicoplanin_resist-assoc"/>
</dbReference>
<dbReference type="PANTHER" id="PTHR36834">
    <property type="entry name" value="MEMBRANE PROTEIN-RELATED"/>
    <property type="match status" value="1"/>
</dbReference>
<dbReference type="InterPro" id="IPR006976">
    <property type="entry name" value="VanZ-like"/>
</dbReference>
<proteinExistence type="predicted"/>
<dbReference type="KEGG" id="lbt:AYR52_06270"/>
<dbReference type="OrthoDB" id="4822551at2"/>
<dbReference type="EMBL" id="CP014873">
    <property type="protein sequence ID" value="ANK63237.1"/>
    <property type="molecule type" value="Genomic_DNA"/>
</dbReference>
<evidence type="ECO:0000313" key="1">
    <source>
        <dbReference type="EMBL" id="ANK63237.1"/>
    </source>
</evidence>
<keyword evidence="2" id="KW-1185">Reference proteome</keyword>
<accession>A0A192H4U6</accession>
<sequence length="215" mass="25642">MIFLGPLYQLVVEQYAAHINHFPLIRLIFYSVDKTMLYFLFFLVIRWLFIIRRHLQLRRWSFWRHELLLYLFVFYLMLLYALTVFRGIYFPKQLVTHLALPRGEINLRPFVETMKLTQGQSIVDFIYNLYGNILWFVPFGFGLGVITRRKNWLLSLIPVILFSAIVSLSIETCQYFLSTGIADIDDLIFNTIGGLLGFCGYGVWRLVKRIWRKHK</sequence>
<dbReference type="Pfam" id="PF04892">
    <property type="entry name" value="VanZ"/>
    <property type="match status" value="1"/>
</dbReference>
<dbReference type="RefSeq" id="WP_068225162.1">
    <property type="nucleotide sequence ID" value="NZ_CP014623.1"/>
</dbReference>
<gene>
    <name evidence="1" type="ORF">AYR53_10950</name>
</gene>